<dbReference type="Proteomes" id="UP000789920">
    <property type="component" value="Unassembled WGS sequence"/>
</dbReference>
<name>A0ACA9L3V9_9GLOM</name>
<evidence type="ECO:0000313" key="2">
    <source>
        <dbReference type="Proteomes" id="UP000789920"/>
    </source>
</evidence>
<evidence type="ECO:0000313" key="1">
    <source>
        <dbReference type="EMBL" id="CAG8505766.1"/>
    </source>
</evidence>
<protein>
    <submittedName>
        <fullName evidence="1">3692_t:CDS:1</fullName>
    </submittedName>
</protein>
<gene>
    <name evidence="1" type="ORF">RPERSI_LOCUS2028</name>
</gene>
<dbReference type="EMBL" id="CAJVQC010002106">
    <property type="protein sequence ID" value="CAG8505766.1"/>
    <property type="molecule type" value="Genomic_DNA"/>
</dbReference>
<organism evidence="1 2">
    <name type="scientific">Racocetra persica</name>
    <dbReference type="NCBI Taxonomy" id="160502"/>
    <lineage>
        <taxon>Eukaryota</taxon>
        <taxon>Fungi</taxon>
        <taxon>Fungi incertae sedis</taxon>
        <taxon>Mucoromycota</taxon>
        <taxon>Glomeromycotina</taxon>
        <taxon>Glomeromycetes</taxon>
        <taxon>Diversisporales</taxon>
        <taxon>Gigasporaceae</taxon>
        <taxon>Racocetra</taxon>
    </lineage>
</organism>
<sequence length="198" mass="22228">MSLTEVPSVLDLYTFNMTSPRGNKLSKSYQILPKDCRNRNQVREGNVKTIILVDEHAKQLSILTFVYAKYLGCFARVCSIIDKYEGESTVISKQYSIKNAQDPKEQAVLLGIASTIILVLLTKYPDLLAVDSTGHCNSLNFSNTVFMVRSDELHGRVVATFVSDKETILVTDLIFESLIKYSSKNGIQLNPKWLAIDK</sequence>
<proteinExistence type="predicted"/>
<reference evidence="1" key="1">
    <citation type="submission" date="2021-06" db="EMBL/GenBank/DDBJ databases">
        <authorList>
            <person name="Kallberg Y."/>
            <person name="Tangrot J."/>
            <person name="Rosling A."/>
        </authorList>
    </citation>
    <scope>NUCLEOTIDE SEQUENCE</scope>
    <source>
        <strain evidence="1">MA461A</strain>
    </source>
</reference>
<keyword evidence="2" id="KW-1185">Reference proteome</keyword>
<comment type="caution">
    <text evidence="1">The sequence shown here is derived from an EMBL/GenBank/DDBJ whole genome shotgun (WGS) entry which is preliminary data.</text>
</comment>
<accession>A0ACA9L3V9</accession>